<dbReference type="SUPFAM" id="SSF58104">
    <property type="entry name" value="Methyl-accepting chemotaxis protein (MCP) signaling domain"/>
    <property type="match status" value="1"/>
</dbReference>
<dbReference type="SUPFAM" id="SSF158472">
    <property type="entry name" value="HAMP domain-like"/>
    <property type="match status" value="1"/>
</dbReference>
<dbReference type="SMART" id="SM00283">
    <property type="entry name" value="MA"/>
    <property type="match status" value="1"/>
</dbReference>
<dbReference type="Pfam" id="PF00672">
    <property type="entry name" value="HAMP"/>
    <property type="match status" value="1"/>
</dbReference>
<evidence type="ECO:0000256" key="6">
    <source>
        <dbReference type="SAM" id="Phobius"/>
    </source>
</evidence>
<evidence type="ECO:0000256" key="1">
    <source>
        <dbReference type="ARBA" id="ARBA00004370"/>
    </source>
</evidence>
<comment type="caution">
    <text evidence="9">The sequence shown here is derived from an EMBL/GenBank/DDBJ whole genome shotgun (WGS) entry which is preliminary data.</text>
</comment>
<dbReference type="EMBL" id="WITC01000036">
    <property type="protein sequence ID" value="MQX14945.1"/>
    <property type="molecule type" value="Genomic_DNA"/>
</dbReference>
<keyword evidence="6" id="KW-1133">Transmembrane helix</keyword>
<evidence type="ECO:0000256" key="4">
    <source>
        <dbReference type="PROSITE-ProRule" id="PRU00284"/>
    </source>
</evidence>
<evidence type="ECO:0000256" key="3">
    <source>
        <dbReference type="ARBA" id="ARBA00029447"/>
    </source>
</evidence>
<feature type="transmembrane region" description="Helical" evidence="6">
    <location>
        <begin position="16"/>
        <end position="37"/>
    </location>
</feature>
<dbReference type="GO" id="GO:0006935">
    <property type="term" value="P:chemotaxis"/>
    <property type="evidence" value="ECO:0007669"/>
    <property type="project" value="UniProtKB-KW"/>
</dbReference>
<keyword evidence="10" id="KW-1185">Reference proteome</keyword>
<dbReference type="GO" id="GO:0004888">
    <property type="term" value="F:transmembrane signaling receptor activity"/>
    <property type="evidence" value="ECO:0007669"/>
    <property type="project" value="InterPro"/>
</dbReference>
<keyword evidence="2" id="KW-0145">Chemotaxis</keyword>
<organism evidence="9 10">
    <name type="scientific">Sinorhizobium terangae</name>
    <dbReference type="NCBI Taxonomy" id="110322"/>
    <lineage>
        <taxon>Bacteria</taxon>
        <taxon>Pseudomonadati</taxon>
        <taxon>Pseudomonadota</taxon>
        <taxon>Alphaproteobacteria</taxon>
        <taxon>Hyphomicrobiales</taxon>
        <taxon>Rhizobiaceae</taxon>
        <taxon>Sinorhizobium/Ensifer group</taxon>
        <taxon>Sinorhizobium</taxon>
    </lineage>
</organism>
<dbReference type="InterPro" id="IPR004089">
    <property type="entry name" value="MCPsignal_dom"/>
</dbReference>
<dbReference type="AlphaFoldDB" id="A0A6N7LDH1"/>
<keyword evidence="6" id="KW-0472">Membrane</keyword>
<keyword evidence="4" id="KW-0807">Transducer</keyword>
<dbReference type="PANTHER" id="PTHR43531">
    <property type="entry name" value="PROTEIN ICFG"/>
    <property type="match status" value="1"/>
</dbReference>
<name>A0A6N7LDH1_SINTE</name>
<dbReference type="PROSITE" id="PS50111">
    <property type="entry name" value="CHEMOTAXIS_TRANSDUC_2"/>
    <property type="match status" value="1"/>
</dbReference>
<comment type="subcellular location">
    <subcellularLocation>
        <location evidence="1">Membrane</location>
    </subcellularLocation>
</comment>
<dbReference type="InterPro" id="IPR004090">
    <property type="entry name" value="Chemotax_Me-accpt_rcpt"/>
</dbReference>
<dbReference type="CDD" id="cd06225">
    <property type="entry name" value="HAMP"/>
    <property type="match status" value="1"/>
</dbReference>
<comment type="similarity">
    <text evidence="3">Belongs to the methyl-accepting chemotaxis (MCP) protein family.</text>
</comment>
<dbReference type="Pfam" id="PF00015">
    <property type="entry name" value="MCPsignal"/>
    <property type="match status" value="1"/>
</dbReference>
<dbReference type="GO" id="GO:0007165">
    <property type="term" value="P:signal transduction"/>
    <property type="evidence" value="ECO:0007669"/>
    <property type="project" value="UniProtKB-KW"/>
</dbReference>
<dbReference type="Proteomes" id="UP000439983">
    <property type="component" value="Unassembled WGS sequence"/>
</dbReference>
<gene>
    <name evidence="9" type="ORF">GHK62_09280</name>
</gene>
<dbReference type="CDD" id="cd11386">
    <property type="entry name" value="MCP_signal"/>
    <property type="match status" value="1"/>
</dbReference>
<evidence type="ECO:0000256" key="2">
    <source>
        <dbReference type="ARBA" id="ARBA00022500"/>
    </source>
</evidence>
<keyword evidence="6" id="KW-0812">Transmembrane</keyword>
<evidence type="ECO:0000256" key="5">
    <source>
        <dbReference type="SAM" id="MobiDB-lite"/>
    </source>
</evidence>
<dbReference type="InterPro" id="IPR051310">
    <property type="entry name" value="MCP_chemotaxis"/>
</dbReference>
<evidence type="ECO:0000313" key="9">
    <source>
        <dbReference type="EMBL" id="MQX14945.1"/>
    </source>
</evidence>
<dbReference type="SMART" id="SM00304">
    <property type="entry name" value="HAMP"/>
    <property type="match status" value="2"/>
</dbReference>
<dbReference type="Gene3D" id="1.10.287.950">
    <property type="entry name" value="Methyl-accepting chemotaxis protein"/>
    <property type="match status" value="1"/>
</dbReference>
<feature type="domain" description="HAMP" evidence="8">
    <location>
        <begin position="527"/>
        <end position="579"/>
    </location>
</feature>
<evidence type="ECO:0000259" key="7">
    <source>
        <dbReference type="PROSITE" id="PS50111"/>
    </source>
</evidence>
<feature type="domain" description="Methyl-accepting transducer" evidence="7">
    <location>
        <begin position="584"/>
        <end position="813"/>
    </location>
</feature>
<dbReference type="GO" id="GO:0016020">
    <property type="term" value="C:membrane"/>
    <property type="evidence" value="ECO:0007669"/>
    <property type="project" value="UniProtKB-SubCell"/>
</dbReference>
<sequence length="841" mass="90720">MFIDRILARFKIQTKVLFFILPFVVSISAVGITGLYASGLLQGRMEISNSVLQTLSGFKDVYAGMNNFLYKTTEESRDAVRSTIAAQKDVLAETAEQVAGQNGQEELTAAIAATSDIEARIEGLWTLHVGEQELRAATTANLERLVAEQSKINEETNRLQYAVRKDENAAKTMLRNAEKLLRASRFFAEFGTEVAKATTVEEKLKQVRDRFPMIGRTQREIFTLLPKGEKSLADTVNSASSEIGSLIKAPVGPETLGSISKYVDSFRTASFRLEAASVGKMREATQIFSELDEKIASTESVLTATRRLSTSITDIQIAAAAFLGSTTEENRKKLLDKFLAVQANLTTLRGVANGMSFFGTTSDTLLPIIDVMKKDGVALVASSDKRNSEFNAAGESINQIWGDLTEFAEQQKVAAGTERDEANQISVAATVAGVIIALLAGIALTLTLKKPIGQITAAMRRLADGALDTAIDGDARRDEIGDMARALGVFKENALSKVRIEAESEEQRSRAEAERSRNDAEKRELDRQIDLAVSELAAGLGRLAQGDLSRQIEVPFHGRLEQLRTDFNGSLIRLQDTLAQIRTNAQAIQQSGADMHHSADSLSKRTEAQAASLEETAAAVDQITVTVRSSAERAHEANLAVSQTKKSADSSATVVTNAIAAMGRIEEASRQIEQIIEVIDDIAFQTNLLALNAGIEAARAGEAGKGFAVVAQEVRELAQRSAEAAREIKGLINKSTEEVNSGSHLVKETGAVLASISAQIVSVSQHVDMIATASRDQAAALNEVNGSVNQMDQMTQQNASMVEEATATSRALASQADTLMMLVEQFRLEPETGSGQVYRAA</sequence>
<feature type="domain" description="HAMP" evidence="8">
    <location>
        <begin position="446"/>
        <end position="499"/>
    </location>
</feature>
<dbReference type="InterPro" id="IPR003660">
    <property type="entry name" value="HAMP_dom"/>
</dbReference>
<proteinExistence type="inferred from homology"/>
<protein>
    <submittedName>
        <fullName evidence="9">HAMP domain-containing protein</fullName>
    </submittedName>
</protein>
<dbReference type="Gene3D" id="6.10.340.10">
    <property type="match status" value="1"/>
</dbReference>
<dbReference type="PANTHER" id="PTHR43531:SF11">
    <property type="entry name" value="METHYL-ACCEPTING CHEMOTAXIS PROTEIN 3"/>
    <property type="match status" value="1"/>
</dbReference>
<accession>A0A6N7LDH1</accession>
<evidence type="ECO:0000313" key="10">
    <source>
        <dbReference type="Proteomes" id="UP000439983"/>
    </source>
</evidence>
<reference evidence="9 10" key="1">
    <citation type="journal article" date="2013" name="Genome Biol.">
        <title>Comparative genomics of the core and accessory genomes of 48 Sinorhizobium strains comprising five genospecies.</title>
        <authorList>
            <person name="Sugawara M."/>
            <person name="Epstein B."/>
            <person name="Badgley B.D."/>
            <person name="Unno T."/>
            <person name="Xu L."/>
            <person name="Reese J."/>
            <person name="Gyaneshwar P."/>
            <person name="Denny R."/>
            <person name="Mudge J."/>
            <person name="Bharti A.K."/>
            <person name="Farmer A.D."/>
            <person name="May G.D."/>
            <person name="Woodward J.E."/>
            <person name="Medigue C."/>
            <person name="Vallenet D."/>
            <person name="Lajus A."/>
            <person name="Rouy Z."/>
            <person name="Martinez-Vaz B."/>
            <person name="Tiffin P."/>
            <person name="Young N.D."/>
            <person name="Sadowsky M.J."/>
        </authorList>
    </citation>
    <scope>NUCLEOTIDE SEQUENCE [LARGE SCALE GENOMIC DNA]</scope>
    <source>
        <strain evidence="9 10">USDA4894</strain>
    </source>
</reference>
<evidence type="ECO:0000259" key="8">
    <source>
        <dbReference type="PROSITE" id="PS50885"/>
    </source>
</evidence>
<dbReference type="PRINTS" id="PR00260">
    <property type="entry name" value="CHEMTRNSDUCR"/>
</dbReference>
<dbReference type="FunFam" id="1.10.287.950:FF:000001">
    <property type="entry name" value="Methyl-accepting chemotaxis sensory transducer"/>
    <property type="match status" value="1"/>
</dbReference>
<dbReference type="OrthoDB" id="3378718at2"/>
<feature type="region of interest" description="Disordered" evidence="5">
    <location>
        <begin position="501"/>
        <end position="524"/>
    </location>
</feature>
<dbReference type="PROSITE" id="PS50885">
    <property type="entry name" value="HAMP"/>
    <property type="match status" value="2"/>
</dbReference>
<dbReference type="RefSeq" id="WP_153438360.1">
    <property type="nucleotide sequence ID" value="NZ_JACIGA010000001.1"/>
</dbReference>